<dbReference type="InterPro" id="IPR030379">
    <property type="entry name" value="G_SEPTIN_dom"/>
</dbReference>
<feature type="compositionally biased region" description="Basic and acidic residues" evidence="2">
    <location>
        <begin position="152"/>
        <end position="165"/>
    </location>
</feature>
<dbReference type="SUPFAM" id="SSF52540">
    <property type="entry name" value="P-loop containing nucleoside triphosphate hydrolases"/>
    <property type="match status" value="1"/>
</dbReference>
<dbReference type="GeneID" id="89931347"/>
<feature type="domain" description="Septin-type G" evidence="3">
    <location>
        <begin position="289"/>
        <end position="642"/>
    </location>
</feature>
<dbReference type="PROSITE" id="PS51719">
    <property type="entry name" value="G_SEPTIN"/>
    <property type="match status" value="1"/>
</dbReference>
<dbReference type="PANTHER" id="PTHR18884">
    <property type="entry name" value="SEPTIN"/>
    <property type="match status" value="1"/>
</dbReference>
<dbReference type="AlphaFoldDB" id="A0AAV9NWN5"/>
<keyword evidence="1" id="KW-0342">GTP-binding</keyword>
<evidence type="ECO:0000313" key="5">
    <source>
        <dbReference type="Proteomes" id="UP001337655"/>
    </source>
</evidence>
<dbReference type="GO" id="GO:0005525">
    <property type="term" value="F:GTP binding"/>
    <property type="evidence" value="ECO:0007669"/>
    <property type="project" value="UniProtKB-KW"/>
</dbReference>
<comment type="similarity">
    <text evidence="1">Belongs to the TRAFAC class TrmE-Era-EngA-EngB-Septin-like GTPase superfamily. Septin GTPase family.</text>
</comment>
<dbReference type="Proteomes" id="UP001337655">
    <property type="component" value="Unassembled WGS sequence"/>
</dbReference>
<gene>
    <name evidence="4" type="ORF">LTR77_010017</name>
</gene>
<proteinExistence type="inferred from homology"/>
<feature type="region of interest" description="Disordered" evidence="2">
    <location>
        <begin position="666"/>
        <end position="694"/>
    </location>
</feature>
<name>A0AAV9NWN5_9PEZI</name>
<evidence type="ECO:0000256" key="2">
    <source>
        <dbReference type="SAM" id="MobiDB-lite"/>
    </source>
</evidence>
<evidence type="ECO:0000256" key="1">
    <source>
        <dbReference type="RuleBase" id="RU004560"/>
    </source>
</evidence>
<feature type="region of interest" description="Disordered" evidence="2">
    <location>
        <begin position="497"/>
        <end position="564"/>
    </location>
</feature>
<keyword evidence="5" id="KW-1185">Reference proteome</keyword>
<accession>A0AAV9NWN5</accession>
<feature type="compositionally biased region" description="Basic residues" evidence="2">
    <location>
        <begin position="531"/>
        <end position="541"/>
    </location>
</feature>
<protein>
    <recommendedName>
        <fullName evidence="3">Septin-type G domain-containing protein</fullName>
    </recommendedName>
</protein>
<dbReference type="Gene3D" id="3.40.50.300">
    <property type="entry name" value="P-loop containing nucleotide triphosphate hydrolases"/>
    <property type="match status" value="1"/>
</dbReference>
<feature type="region of interest" description="Disordered" evidence="2">
    <location>
        <begin position="1"/>
        <end position="287"/>
    </location>
</feature>
<sequence>MATGISSAERLPDGDYSVSHRPAPLPPQFATSPTLATSSPPAHSTHQLRVVNETSNETTSVKSGSERHPRRQNSFGSFLRRSSSQRSASRDPSTDPGRNSEDVPPVPDLPKTRIGRTHAAAHTDRASSFSASRKVSVEGGRTMLRKSSKMRAQQEQERLEQERVARQNAPAPRLPSQLPLPNISTFGGENSQTSSSTDQPGSTNFSRPGTTPHGNTNGNGRNMSPYNASNSSSSPAYAVRSGTSPPAGKGNGEYVERHESMTNRGRYSYASSTVGVNVSSPRRVRRRKDPTPFNVLVIGAKNSGKTSFISFLRHSLALPSGKGQSSGPQSTTVNASKSSFTSHYLETEMDGERVGLTLWDSAGLEKNIVDLQLREMAAFVESKFEETFVEEQKVMRSPGVKDTHIHCVFLVLDPVRLDATVAASQQGTTSPANVSGLDDDLDLQVMRSLWGKTTVIPVIAKADTLTIGHMSFLKRAVWHSIRTAKVDPLEALELEDDIEEEEEEDSDADSSSAASHSDEATNSDSSSPPPKPKRSSLHARHASLSAPGNTAEGDETPYIPMSILSPDPYSLPPYTTFTTNGGSGSGSKPGRAYPWGFASPFDPSHCDFTRLRDSIFTEWRAELRELSRTRWYENWRTSRLRNLPGTGKQRVKGGITPVGVVPREGRVVSPTGSVPRSVSGGAVSTGVGMGKGGGLSKAERMMGIGEGNSNFARGVSAET</sequence>
<comment type="caution">
    <text evidence="4">The sequence shown here is derived from an EMBL/GenBank/DDBJ whole genome shotgun (WGS) entry which is preliminary data.</text>
</comment>
<dbReference type="FunFam" id="3.40.50.300:FF:001827">
    <property type="entry name" value="Septin"/>
    <property type="match status" value="1"/>
</dbReference>
<feature type="compositionally biased region" description="Basic and acidic residues" evidence="2">
    <location>
        <begin position="88"/>
        <end position="101"/>
    </location>
</feature>
<feature type="compositionally biased region" description="Low complexity" evidence="2">
    <location>
        <begin position="677"/>
        <end position="686"/>
    </location>
</feature>
<feature type="compositionally biased region" description="Polar residues" evidence="2">
    <location>
        <begin position="182"/>
        <end position="206"/>
    </location>
</feature>
<keyword evidence="1" id="KW-0547">Nucleotide-binding</keyword>
<evidence type="ECO:0000259" key="3">
    <source>
        <dbReference type="PROSITE" id="PS51719"/>
    </source>
</evidence>
<feature type="compositionally biased region" description="Low complexity" evidence="2">
    <location>
        <begin position="207"/>
        <end position="237"/>
    </location>
</feature>
<dbReference type="Pfam" id="PF00735">
    <property type="entry name" value="Septin"/>
    <property type="match status" value="3"/>
</dbReference>
<feature type="compositionally biased region" description="Acidic residues" evidence="2">
    <location>
        <begin position="497"/>
        <end position="508"/>
    </location>
</feature>
<feature type="compositionally biased region" description="Low complexity" evidence="2">
    <location>
        <begin position="74"/>
        <end position="87"/>
    </location>
</feature>
<reference evidence="4 5" key="1">
    <citation type="submission" date="2023-08" db="EMBL/GenBank/DDBJ databases">
        <title>Black Yeasts Isolated from many extreme environments.</title>
        <authorList>
            <person name="Coleine C."/>
            <person name="Stajich J.E."/>
            <person name="Selbmann L."/>
        </authorList>
    </citation>
    <scope>NUCLEOTIDE SEQUENCE [LARGE SCALE GENOMIC DNA]</scope>
    <source>
        <strain evidence="4 5">CCFEE 5935</strain>
    </source>
</reference>
<dbReference type="InterPro" id="IPR027417">
    <property type="entry name" value="P-loop_NTPase"/>
</dbReference>
<dbReference type="EMBL" id="JAVRRT010000020">
    <property type="protein sequence ID" value="KAK5164322.1"/>
    <property type="molecule type" value="Genomic_DNA"/>
</dbReference>
<evidence type="ECO:0000313" key="4">
    <source>
        <dbReference type="EMBL" id="KAK5164322.1"/>
    </source>
</evidence>
<feature type="compositionally biased region" description="Polar residues" evidence="2">
    <location>
        <begin position="262"/>
        <end position="280"/>
    </location>
</feature>
<dbReference type="RefSeq" id="XP_064654615.1">
    <property type="nucleotide sequence ID" value="XM_064807242.1"/>
</dbReference>
<feature type="compositionally biased region" description="Polar residues" evidence="2">
    <location>
        <begin position="29"/>
        <end position="63"/>
    </location>
</feature>
<organism evidence="4 5">
    <name type="scientific">Saxophila tyrrhenica</name>
    <dbReference type="NCBI Taxonomy" id="1690608"/>
    <lineage>
        <taxon>Eukaryota</taxon>
        <taxon>Fungi</taxon>
        <taxon>Dikarya</taxon>
        <taxon>Ascomycota</taxon>
        <taxon>Pezizomycotina</taxon>
        <taxon>Dothideomycetes</taxon>
        <taxon>Dothideomycetidae</taxon>
        <taxon>Mycosphaerellales</taxon>
        <taxon>Extremaceae</taxon>
        <taxon>Saxophila</taxon>
    </lineage>
</organism>